<evidence type="ECO:0000313" key="3">
    <source>
        <dbReference type="Proteomes" id="UP001652625"/>
    </source>
</evidence>
<dbReference type="Proteomes" id="UP001652625">
    <property type="component" value="Chromosome 11"/>
</dbReference>
<keyword evidence="3" id="KW-1185">Reference proteome</keyword>
<keyword evidence="1" id="KW-0863">Zinc-finger</keyword>
<protein>
    <submittedName>
        <fullName evidence="4">Uncharacterized protein LOC136087284 isoform X3</fullName>
    </submittedName>
</protein>
<evidence type="ECO:0000313" key="4">
    <source>
        <dbReference type="RefSeq" id="XP_065665803.1"/>
    </source>
</evidence>
<dbReference type="PROSITE" id="PS50157">
    <property type="entry name" value="ZINC_FINGER_C2H2_2"/>
    <property type="match status" value="1"/>
</dbReference>
<dbReference type="InterPro" id="IPR013087">
    <property type="entry name" value="Znf_C2H2_type"/>
</dbReference>
<keyword evidence="1" id="KW-0862">Zinc</keyword>
<organism evidence="3 4">
    <name type="scientific">Hydra vulgaris</name>
    <name type="common">Hydra</name>
    <name type="synonym">Hydra attenuata</name>
    <dbReference type="NCBI Taxonomy" id="6087"/>
    <lineage>
        <taxon>Eukaryota</taxon>
        <taxon>Metazoa</taxon>
        <taxon>Cnidaria</taxon>
        <taxon>Hydrozoa</taxon>
        <taxon>Hydroidolina</taxon>
        <taxon>Anthoathecata</taxon>
        <taxon>Aplanulata</taxon>
        <taxon>Hydridae</taxon>
        <taxon>Hydra</taxon>
    </lineage>
</organism>
<evidence type="ECO:0000259" key="2">
    <source>
        <dbReference type="PROSITE" id="PS50157"/>
    </source>
</evidence>
<reference evidence="4" key="1">
    <citation type="submission" date="2025-08" db="UniProtKB">
        <authorList>
            <consortium name="RefSeq"/>
        </authorList>
    </citation>
    <scope>IDENTIFICATION</scope>
</reference>
<gene>
    <name evidence="4" type="primary">LOC136087284</name>
</gene>
<sequence length="169" mass="19922">MKLNKEMFYKLSDKLSFVNAAEINPYEALSSIDPLNSLTEIQFKKPGDDQSKDKRTPCHYQDCGQVFFQKVKLIKHIEECHEAPSHCLQKDSYNCGVYICYYALQFCEEKNINDPFNEVQFRKYIYDTLCGRCLKNLESGFERLYDICRICKNTSSKKNDWVQCTKYPQ</sequence>
<keyword evidence="1" id="KW-0479">Metal-binding</keyword>
<feature type="domain" description="C2H2-type" evidence="2">
    <location>
        <begin position="56"/>
        <end position="86"/>
    </location>
</feature>
<dbReference type="GeneID" id="136087284"/>
<proteinExistence type="predicted"/>
<dbReference type="RefSeq" id="XP_065665803.1">
    <property type="nucleotide sequence ID" value="XM_065809731.1"/>
</dbReference>
<evidence type="ECO:0000256" key="1">
    <source>
        <dbReference type="PROSITE-ProRule" id="PRU00042"/>
    </source>
</evidence>
<dbReference type="InterPro" id="IPR038765">
    <property type="entry name" value="Papain-like_cys_pep_sf"/>
</dbReference>
<name>A0ABM4CV23_HYDVU</name>
<dbReference type="PROSITE" id="PS00028">
    <property type="entry name" value="ZINC_FINGER_C2H2_1"/>
    <property type="match status" value="1"/>
</dbReference>
<dbReference type="SUPFAM" id="SSF54001">
    <property type="entry name" value="Cysteine proteinases"/>
    <property type="match status" value="1"/>
</dbReference>
<accession>A0ABM4CV23</accession>